<keyword evidence="1" id="KW-1185">Reference proteome</keyword>
<name>A0A914LFH6_MELIC</name>
<accession>A0A914LFH6</accession>
<proteinExistence type="predicted"/>
<protein>
    <submittedName>
        <fullName evidence="2">Uncharacterized protein</fullName>
    </submittedName>
</protein>
<evidence type="ECO:0000313" key="2">
    <source>
        <dbReference type="WBParaSite" id="Minc3s00481g13074"/>
    </source>
</evidence>
<dbReference type="AlphaFoldDB" id="A0A914LFH6"/>
<evidence type="ECO:0000313" key="1">
    <source>
        <dbReference type="Proteomes" id="UP000887563"/>
    </source>
</evidence>
<dbReference type="WBParaSite" id="Minc3s00481g13074">
    <property type="protein sequence ID" value="Minc3s00481g13074"/>
    <property type="gene ID" value="Minc3s00481g13074"/>
</dbReference>
<organism evidence="1 2">
    <name type="scientific">Meloidogyne incognita</name>
    <name type="common">Southern root-knot nematode worm</name>
    <name type="synonym">Oxyuris incognita</name>
    <dbReference type="NCBI Taxonomy" id="6306"/>
    <lineage>
        <taxon>Eukaryota</taxon>
        <taxon>Metazoa</taxon>
        <taxon>Ecdysozoa</taxon>
        <taxon>Nematoda</taxon>
        <taxon>Chromadorea</taxon>
        <taxon>Rhabditida</taxon>
        <taxon>Tylenchina</taxon>
        <taxon>Tylenchomorpha</taxon>
        <taxon>Tylenchoidea</taxon>
        <taxon>Meloidogynidae</taxon>
        <taxon>Meloidogyninae</taxon>
        <taxon>Meloidogyne</taxon>
        <taxon>Meloidogyne incognita group</taxon>
    </lineage>
</organism>
<sequence>MTSPDLMVKDWFDKTQNMPNVSNVDFESQDNFVEILECFVRILKPPSPQPINRQIETFARYVELLSRFKRSSLHGLD</sequence>
<dbReference type="Proteomes" id="UP000887563">
    <property type="component" value="Unplaced"/>
</dbReference>
<reference evidence="2" key="1">
    <citation type="submission" date="2022-11" db="UniProtKB">
        <authorList>
            <consortium name="WormBaseParasite"/>
        </authorList>
    </citation>
    <scope>IDENTIFICATION</scope>
</reference>